<feature type="compositionally biased region" description="Gly residues" evidence="1">
    <location>
        <begin position="585"/>
        <end position="595"/>
    </location>
</feature>
<reference evidence="2" key="1">
    <citation type="submission" date="2021-05" db="EMBL/GenBank/DDBJ databases">
        <title>The genome of the haptophyte Pavlova lutheri (Diacronema luteri, Pavlovales) - a model for lipid biosynthesis in eukaryotic algae.</title>
        <authorList>
            <person name="Hulatt C.J."/>
            <person name="Posewitz M.C."/>
        </authorList>
    </citation>
    <scope>NUCLEOTIDE SEQUENCE</scope>
    <source>
        <strain evidence="2">NIVA-4/92</strain>
    </source>
</reference>
<feature type="region of interest" description="Disordered" evidence="1">
    <location>
        <begin position="585"/>
        <end position="644"/>
    </location>
</feature>
<organism evidence="2 3">
    <name type="scientific">Diacronema lutheri</name>
    <name type="common">Unicellular marine alga</name>
    <name type="synonym">Monochrysis lutheri</name>
    <dbReference type="NCBI Taxonomy" id="2081491"/>
    <lineage>
        <taxon>Eukaryota</taxon>
        <taxon>Haptista</taxon>
        <taxon>Haptophyta</taxon>
        <taxon>Pavlovophyceae</taxon>
        <taxon>Pavlovales</taxon>
        <taxon>Pavlovaceae</taxon>
        <taxon>Diacronema</taxon>
    </lineage>
</organism>
<feature type="region of interest" description="Disordered" evidence="1">
    <location>
        <begin position="358"/>
        <end position="470"/>
    </location>
</feature>
<evidence type="ECO:0000313" key="2">
    <source>
        <dbReference type="EMBL" id="KAG8464708.1"/>
    </source>
</evidence>
<accession>A0A8J6CEL6</accession>
<feature type="compositionally biased region" description="Gly residues" evidence="1">
    <location>
        <begin position="459"/>
        <end position="470"/>
    </location>
</feature>
<feature type="compositionally biased region" description="Low complexity" evidence="1">
    <location>
        <begin position="393"/>
        <end position="407"/>
    </location>
</feature>
<feature type="compositionally biased region" description="Basic residues" evidence="1">
    <location>
        <begin position="379"/>
        <end position="392"/>
    </location>
</feature>
<protein>
    <submittedName>
        <fullName evidence="2">Uncharacterized protein</fullName>
    </submittedName>
</protein>
<dbReference type="Proteomes" id="UP000751190">
    <property type="component" value="Unassembled WGS sequence"/>
</dbReference>
<feature type="compositionally biased region" description="Gly residues" evidence="1">
    <location>
        <begin position="418"/>
        <end position="428"/>
    </location>
</feature>
<name>A0A8J6CEL6_DIALT</name>
<keyword evidence="3" id="KW-1185">Reference proteome</keyword>
<evidence type="ECO:0000256" key="1">
    <source>
        <dbReference type="SAM" id="MobiDB-lite"/>
    </source>
</evidence>
<dbReference type="AlphaFoldDB" id="A0A8J6CEL6"/>
<sequence length="826" mass="84670">MPAKRALRTEYLQRLRVLARRLNPIVRVSRLLVPVVVGVARRDGWRCPLQLFNPDKLLAAIQYVIAPPRTAQKVPEATATLRDLVRGSIEANCREALLLAGPEPNGEFSTTGLLNLLKLSNREYVTTLGNLVENHFWRALLHAVRTAYEADFDARRALMRGASGSRGVFGRKVAAVARAALRREETPLGGVYPNGIASWVMSHMPKYDHSAAGKGTTPEEALAAAIEQNPEAFHAALCELERIVVDLKGVPIVSCYPGQPLRCVPALLRYSASGLLEALGEIKCGDRACSWSALQKDSLRTDKGDNCRGYIELNRSHILNAFVADEYVGPRSKHREISSFATDFAQLSVVCGEVDDAPSGAARARNRKRTRAEQTARNGKGRGGRGRSKKAKLASSGAAGEPSGEGARAAKRLRDAGGATGIPGGGGDESAAPFASAAPGRSSKRPCPVGAGAAPRGEAGAGAGGAGGADGADGAGSGGEACGGGTCAGELGAGNAACSAAGGALDGAGSAGGCGCAAAAGGCAEGGGCASGGCAEGGGCASGGCAEGGGCAGGGRAAAAGSGDAGGSCAGGGCAAAPGGVGPGGEAAGSGGGRGRAQKRARASDTDAPYVHREPSSSSDDDGGGAAARAGAKARGGRRIYMRPGDVPDELVPVAIDPGKGQMFAVGPKADGEARKRWSHSLGVRARDARRQRNVKLARQCAKREDAAVLETGGTVGDELRKVKRPKSTLLADYAPFVQRQLLADARTGCFVEKGPYRANRAIKASGERRSKACMVRDFAKMFGPPSECAVCIGHCMASWARYYIDAFTEHGYLVFILDEYGTTQT</sequence>
<feature type="compositionally biased region" description="Basic and acidic residues" evidence="1">
    <location>
        <begin position="602"/>
        <end position="615"/>
    </location>
</feature>
<dbReference type="EMBL" id="JAGTXO010000012">
    <property type="protein sequence ID" value="KAG8464708.1"/>
    <property type="molecule type" value="Genomic_DNA"/>
</dbReference>
<comment type="caution">
    <text evidence="2">The sequence shown here is derived from an EMBL/GenBank/DDBJ whole genome shotgun (WGS) entry which is preliminary data.</text>
</comment>
<proteinExistence type="predicted"/>
<gene>
    <name evidence="2" type="ORF">KFE25_010076</name>
</gene>
<evidence type="ECO:0000313" key="3">
    <source>
        <dbReference type="Proteomes" id="UP000751190"/>
    </source>
</evidence>